<evidence type="ECO:0000256" key="6">
    <source>
        <dbReference type="ARBA" id="ARBA00022723"/>
    </source>
</evidence>
<comment type="caution">
    <text evidence="12">The sequence shown here is derived from an EMBL/GenBank/DDBJ whole genome shotgun (WGS) entry which is preliminary data.</text>
</comment>
<dbReference type="InterPro" id="IPR023753">
    <property type="entry name" value="FAD/NAD-binding_dom"/>
</dbReference>
<keyword evidence="7" id="KW-0560">Oxidoreductase</keyword>
<keyword evidence="8" id="KW-0408">Iron</keyword>
<dbReference type="PANTHER" id="PTHR42917">
    <property type="entry name" value="2,4-DIENOYL-COA REDUCTASE"/>
    <property type="match status" value="1"/>
</dbReference>
<dbReference type="Gene3D" id="3.50.50.60">
    <property type="entry name" value="FAD/NAD(P)-binding domain"/>
    <property type="match status" value="1"/>
</dbReference>
<sequence>MATTATHYPHLFTPGRIGELEVENRILKSPQSTATANADGTVSARTVEHYKRLGQGGIGLVMMEYSFIDSDASKAIHNQLGNAHREHTPGLGWVVDEVHATGARIGLQIAHGGRQKFLGTAPIKSATDSSWSDVEGQYGVVPTPMTVDEIDAVVAAFGDAAARAHAARFDIVEVHAGHGYLITNFLSPHTNWREDEYGGSFDNRARLLLRIVDDIRAKVPREFPLSIRLSVTDYEPDGIPIEETVELCRRLEARGVDVLHCSGGHHAGMEWEVSPWYQVRTPHRWGWEKIKAAVSIPVIASGSIVSPETAEEILASGSADFVSLGRPMLADPDWARKAKLGRALEITPCIRCNDGCLHRGLNKGRSVGCSVNPSVAEEGRFPVTTAETSKVVAVIGGGPAGLHAAAVLHDRGHGVTLYEPGELGGLLNHAQGSTVKQDLAALARHLVHEVTRRDIPIVTRAADAQTITSGHFDAAVVATGALAESPRFPIGGSVPVITAAQIRSADAPRGRVVIVGGGLQGCEAALRISESAAAAGDPTTVTILEANDGLLAGDEVFTDVERLPLFLDAAGVSVRCGHTVVGIDDEGLHVETADAAETIAADTVVLALGRQRPDSDLADELEAAGIEVRVIGSARQPGRVFDAMHTAFFAARSL</sequence>
<keyword evidence="6" id="KW-0479">Metal-binding</keyword>
<evidence type="ECO:0000256" key="9">
    <source>
        <dbReference type="ARBA" id="ARBA00023014"/>
    </source>
</evidence>
<dbReference type="GO" id="GO:0016491">
    <property type="term" value="F:oxidoreductase activity"/>
    <property type="evidence" value="ECO:0007669"/>
    <property type="project" value="UniProtKB-KW"/>
</dbReference>
<feature type="domain" description="NADH:flavin oxidoreductase/NADH oxidase N-terminal" evidence="10">
    <location>
        <begin position="11"/>
        <end position="344"/>
    </location>
</feature>
<reference evidence="12 13" key="1">
    <citation type="submission" date="2012-08" db="EMBL/GenBank/DDBJ databases">
        <title>Whole genome shotgun sequence of Gordonia namibiensis NBRC 108229.</title>
        <authorList>
            <person name="Isaki-Nakamura S."/>
            <person name="Hosoyama A."/>
            <person name="Tsuchikane K."/>
            <person name="Katsumata H."/>
            <person name="Baba S."/>
            <person name="Yamazaki S."/>
            <person name="Fujita N."/>
        </authorList>
    </citation>
    <scope>NUCLEOTIDE SEQUENCE [LARGE SCALE GENOMIC DNA]</scope>
    <source>
        <strain evidence="12 13">NBRC 108229</strain>
    </source>
</reference>
<dbReference type="PRINTS" id="PR00368">
    <property type="entry name" value="FADPNR"/>
</dbReference>
<dbReference type="GO" id="GO:0046872">
    <property type="term" value="F:metal ion binding"/>
    <property type="evidence" value="ECO:0007669"/>
    <property type="project" value="UniProtKB-KW"/>
</dbReference>
<evidence type="ECO:0000313" key="12">
    <source>
        <dbReference type="EMBL" id="GAC01621.1"/>
    </source>
</evidence>
<dbReference type="Pfam" id="PF07992">
    <property type="entry name" value="Pyr_redox_2"/>
    <property type="match status" value="1"/>
</dbReference>
<dbReference type="AlphaFoldDB" id="K6WQB4"/>
<dbReference type="InterPro" id="IPR036188">
    <property type="entry name" value="FAD/NAD-bd_sf"/>
</dbReference>
<dbReference type="SUPFAM" id="SSF51905">
    <property type="entry name" value="FAD/NAD(P)-binding domain"/>
    <property type="match status" value="1"/>
</dbReference>
<comment type="cofactor">
    <cofactor evidence="1">
        <name>FMN</name>
        <dbReference type="ChEBI" id="CHEBI:58210"/>
    </cofactor>
</comment>
<keyword evidence="13" id="KW-1185">Reference proteome</keyword>
<dbReference type="GO" id="GO:0051536">
    <property type="term" value="F:iron-sulfur cluster binding"/>
    <property type="evidence" value="ECO:0007669"/>
    <property type="project" value="UniProtKB-KW"/>
</dbReference>
<evidence type="ECO:0000256" key="8">
    <source>
        <dbReference type="ARBA" id="ARBA00023004"/>
    </source>
</evidence>
<proteinExistence type="inferred from homology"/>
<keyword evidence="5" id="KW-0288">FMN</keyword>
<dbReference type="CDD" id="cd02803">
    <property type="entry name" value="OYE_like_FMN_family"/>
    <property type="match status" value="1"/>
</dbReference>
<evidence type="ECO:0000256" key="5">
    <source>
        <dbReference type="ARBA" id="ARBA00022643"/>
    </source>
</evidence>
<dbReference type="RefSeq" id="WP_006867785.1">
    <property type="nucleotide sequence ID" value="NZ_BAHE01000030.1"/>
</dbReference>
<evidence type="ECO:0000259" key="11">
    <source>
        <dbReference type="Pfam" id="PF07992"/>
    </source>
</evidence>
<name>K6WQB4_9ACTN</name>
<comment type="similarity">
    <text evidence="3">In the N-terminal section; belongs to the NADH:flavin oxidoreductase/NADH oxidase family.</text>
</comment>
<keyword evidence="4" id="KW-0285">Flavoprotein</keyword>
<evidence type="ECO:0000313" key="13">
    <source>
        <dbReference type="Proteomes" id="UP000035058"/>
    </source>
</evidence>
<accession>K6WQB4</accession>
<evidence type="ECO:0000259" key="10">
    <source>
        <dbReference type="Pfam" id="PF00724"/>
    </source>
</evidence>
<dbReference type="Gene3D" id="3.20.20.70">
    <property type="entry name" value="Aldolase class I"/>
    <property type="match status" value="1"/>
</dbReference>
<keyword evidence="9" id="KW-0411">Iron-sulfur</keyword>
<dbReference type="InterPro" id="IPR013785">
    <property type="entry name" value="Aldolase_TIM"/>
</dbReference>
<gene>
    <name evidence="12" type="ORF">GONAM_30_00300</name>
</gene>
<dbReference type="GO" id="GO:0010181">
    <property type="term" value="F:FMN binding"/>
    <property type="evidence" value="ECO:0007669"/>
    <property type="project" value="InterPro"/>
</dbReference>
<dbReference type="InterPro" id="IPR001155">
    <property type="entry name" value="OxRdtase_FMN_N"/>
</dbReference>
<dbReference type="PANTHER" id="PTHR42917:SF2">
    <property type="entry name" value="2,4-DIENOYL-COA REDUCTASE [(2E)-ENOYL-COA-PRODUCING]"/>
    <property type="match status" value="1"/>
</dbReference>
<protein>
    <submittedName>
        <fullName evidence="12">Putative NADH-dependent oxidoreductase</fullName>
    </submittedName>
</protein>
<dbReference type="Gene3D" id="3.40.50.720">
    <property type="entry name" value="NAD(P)-binding Rossmann-like Domain"/>
    <property type="match status" value="1"/>
</dbReference>
<organism evidence="12 13">
    <name type="scientific">Gordonia namibiensis NBRC 108229</name>
    <dbReference type="NCBI Taxonomy" id="1208314"/>
    <lineage>
        <taxon>Bacteria</taxon>
        <taxon>Bacillati</taxon>
        <taxon>Actinomycetota</taxon>
        <taxon>Actinomycetes</taxon>
        <taxon>Mycobacteriales</taxon>
        <taxon>Gordoniaceae</taxon>
        <taxon>Gordonia</taxon>
    </lineage>
</organism>
<dbReference type="Proteomes" id="UP000035058">
    <property type="component" value="Unassembled WGS sequence"/>
</dbReference>
<comment type="cofactor">
    <cofactor evidence="2">
        <name>[4Fe-4S] cluster</name>
        <dbReference type="ChEBI" id="CHEBI:49883"/>
    </cofactor>
</comment>
<evidence type="ECO:0000256" key="3">
    <source>
        <dbReference type="ARBA" id="ARBA00011048"/>
    </source>
</evidence>
<dbReference type="SUPFAM" id="SSF51395">
    <property type="entry name" value="FMN-linked oxidoreductases"/>
    <property type="match status" value="1"/>
</dbReference>
<dbReference type="EMBL" id="BAHE01000030">
    <property type="protein sequence ID" value="GAC01621.1"/>
    <property type="molecule type" value="Genomic_DNA"/>
</dbReference>
<feature type="domain" description="FAD/NAD(P)-binding" evidence="11">
    <location>
        <begin position="392"/>
        <end position="628"/>
    </location>
</feature>
<dbReference type="InterPro" id="IPR051793">
    <property type="entry name" value="NADH:flavin_oxidoreductase"/>
</dbReference>
<evidence type="ECO:0000256" key="2">
    <source>
        <dbReference type="ARBA" id="ARBA00001966"/>
    </source>
</evidence>
<evidence type="ECO:0000256" key="7">
    <source>
        <dbReference type="ARBA" id="ARBA00023002"/>
    </source>
</evidence>
<evidence type="ECO:0000256" key="4">
    <source>
        <dbReference type="ARBA" id="ARBA00022630"/>
    </source>
</evidence>
<evidence type="ECO:0000256" key="1">
    <source>
        <dbReference type="ARBA" id="ARBA00001917"/>
    </source>
</evidence>
<dbReference type="Pfam" id="PF00724">
    <property type="entry name" value="Oxidored_FMN"/>
    <property type="match status" value="1"/>
</dbReference>